<dbReference type="InterPro" id="IPR011527">
    <property type="entry name" value="ABC1_TM_dom"/>
</dbReference>
<feature type="transmembrane region" description="Helical" evidence="11">
    <location>
        <begin position="985"/>
        <end position="1016"/>
    </location>
</feature>
<keyword evidence="8 11" id="KW-0472">Membrane</keyword>
<dbReference type="InterPro" id="IPR036640">
    <property type="entry name" value="ABC1_TM_sf"/>
</dbReference>
<evidence type="ECO:0000256" key="5">
    <source>
        <dbReference type="ARBA" id="ARBA00022741"/>
    </source>
</evidence>
<evidence type="ECO:0000256" key="3">
    <source>
        <dbReference type="ARBA" id="ARBA00022448"/>
    </source>
</evidence>
<evidence type="ECO:0000313" key="14">
    <source>
        <dbReference type="EMBL" id="RCK62414.1"/>
    </source>
</evidence>
<comment type="similarity">
    <text evidence="2">Belongs to the ABC transporter superfamily. ABCC family. Conjugate transporter (TC 3.A.1.208) subfamily.</text>
</comment>
<dbReference type="InterPro" id="IPR003439">
    <property type="entry name" value="ABC_transporter-like_ATP-bd"/>
</dbReference>
<comment type="caution">
    <text evidence="14">The sequence shown here is derived from an EMBL/GenBank/DDBJ whole genome shotgun (WGS) entry which is preliminary data.</text>
</comment>
<keyword evidence="3" id="KW-0813">Transport</keyword>
<dbReference type="InterPro" id="IPR027417">
    <property type="entry name" value="P-loop_NTPase"/>
</dbReference>
<evidence type="ECO:0000256" key="6">
    <source>
        <dbReference type="ARBA" id="ARBA00022840"/>
    </source>
</evidence>
<keyword evidence="5" id="KW-0547">Nucleotide-binding</keyword>
<dbReference type="PROSITE" id="PS50893">
    <property type="entry name" value="ABC_TRANSPORTER_2"/>
    <property type="match status" value="2"/>
</dbReference>
<feature type="region of interest" description="Disordered" evidence="10">
    <location>
        <begin position="485"/>
        <end position="533"/>
    </location>
</feature>
<feature type="domain" description="ABC transporter" evidence="12">
    <location>
        <begin position="536"/>
        <end position="755"/>
    </location>
</feature>
<dbReference type="FunFam" id="1.20.1560.10:FF:000010">
    <property type="entry name" value="Multidrug resistance-associated ABC transporter"/>
    <property type="match status" value="1"/>
</dbReference>
<evidence type="ECO:0000256" key="8">
    <source>
        <dbReference type="ARBA" id="ARBA00023136"/>
    </source>
</evidence>
<dbReference type="GO" id="GO:0005886">
    <property type="term" value="C:plasma membrane"/>
    <property type="evidence" value="ECO:0007669"/>
    <property type="project" value="TreeGrafter"/>
</dbReference>
<dbReference type="STRING" id="5486.A0A367Y970"/>
<gene>
    <name evidence="14" type="primary">YOR1_5</name>
    <name evidence="14" type="ORF">Cantr_09139</name>
</gene>
<evidence type="ECO:0000256" key="11">
    <source>
        <dbReference type="SAM" id="Phobius"/>
    </source>
</evidence>
<evidence type="ECO:0000256" key="7">
    <source>
        <dbReference type="ARBA" id="ARBA00022989"/>
    </source>
</evidence>
<feature type="transmembrane region" description="Helical" evidence="11">
    <location>
        <begin position="295"/>
        <end position="317"/>
    </location>
</feature>
<evidence type="ECO:0000256" key="4">
    <source>
        <dbReference type="ARBA" id="ARBA00022692"/>
    </source>
</evidence>
<dbReference type="Proteomes" id="UP000253472">
    <property type="component" value="Unassembled WGS sequence"/>
</dbReference>
<dbReference type="CDD" id="cd03250">
    <property type="entry name" value="ABCC_MRP_domain1"/>
    <property type="match status" value="1"/>
</dbReference>
<dbReference type="InterPro" id="IPR017871">
    <property type="entry name" value="ABC_transporter-like_CS"/>
</dbReference>
<keyword evidence="4 11" id="KW-0812">Transmembrane</keyword>
<dbReference type="GO" id="GO:0008559">
    <property type="term" value="F:ABC-type xenobiotic transporter activity"/>
    <property type="evidence" value="ECO:0007669"/>
    <property type="project" value="TreeGrafter"/>
</dbReference>
<feature type="domain" description="ABC transporter" evidence="12">
    <location>
        <begin position="1177"/>
        <end position="1429"/>
    </location>
</feature>
<evidence type="ECO:0000259" key="13">
    <source>
        <dbReference type="PROSITE" id="PS50929"/>
    </source>
</evidence>
<dbReference type="FunFam" id="3.40.50.300:FF:000565">
    <property type="entry name" value="ABC bile acid transporter"/>
    <property type="match status" value="1"/>
</dbReference>
<dbReference type="CDD" id="cd18606">
    <property type="entry name" value="ABC_6TM_YOR1_D2_like"/>
    <property type="match status" value="1"/>
</dbReference>
<dbReference type="PROSITE" id="PS50929">
    <property type="entry name" value="ABC_TM1F"/>
    <property type="match status" value="2"/>
</dbReference>
<evidence type="ECO:0000313" key="15">
    <source>
        <dbReference type="Proteomes" id="UP000253472"/>
    </source>
</evidence>
<proteinExistence type="inferred from homology"/>
<keyword evidence="9" id="KW-0175">Coiled coil</keyword>
<evidence type="ECO:0000256" key="9">
    <source>
        <dbReference type="SAM" id="Coils"/>
    </source>
</evidence>
<reference evidence="14 15" key="1">
    <citation type="submission" date="2018-06" db="EMBL/GenBank/DDBJ databases">
        <title>Whole genome sequencing of Candida tropicalis (genome annotated by CSBL at Korea University).</title>
        <authorList>
            <person name="Ahn J."/>
        </authorList>
    </citation>
    <scope>NUCLEOTIDE SEQUENCE [LARGE SCALE GENOMIC DNA]</scope>
    <source>
        <strain evidence="14 15">ATCC 20962</strain>
    </source>
</reference>
<dbReference type="PANTHER" id="PTHR24223">
    <property type="entry name" value="ATP-BINDING CASSETTE SUB-FAMILY C"/>
    <property type="match status" value="1"/>
</dbReference>
<dbReference type="EMBL" id="QLNQ01000025">
    <property type="protein sequence ID" value="RCK62414.1"/>
    <property type="molecule type" value="Genomic_DNA"/>
</dbReference>
<dbReference type="InterPro" id="IPR050173">
    <property type="entry name" value="ABC_transporter_C-like"/>
</dbReference>
<feature type="transmembrane region" description="Helical" evidence="11">
    <location>
        <begin position="150"/>
        <end position="175"/>
    </location>
</feature>
<evidence type="ECO:0000256" key="1">
    <source>
        <dbReference type="ARBA" id="ARBA00004141"/>
    </source>
</evidence>
<protein>
    <submittedName>
        <fullName evidence="14">Oligomycin resistance ATP-dependent permease YOR1</fullName>
    </submittedName>
</protein>
<dbReference type="PROSITE" id="PS00211">
    <property type="entry name" value="ABC_TRANSPORTER_1"/>
    <property type="match status" value="2"/>
</dbReference>
<feature type="transmembrane region" description="Helical" evidence="11">
    <location>
        <begin position="1081"/>
        <end position="1101"/>
    </location>
</feature>
<feature type="domain" description="ABC transmembrane type-1" evidence="13">
    <location>
        <begin position="863"/>
        <end position="1139"/>
    </location>
</feature>
<organism evidence="14 15">
    <name type="scientific">Candida viswanathii</name>
    <dbReference type="NCBI Taxonomy" id="5486"/>
    <lineage>
        <taxon>Eukaryota</taxon>
        <taxon>Fungi</taxon>
        <taxon>Dikarya</taxon>
        <taxon>Ascomycota</taxon>
        <taxon>Saccharomycotina</taxon>
        <taxon>Pichiomycetes</taxon>
        <taxon>Debaryomycetaceae</taxon>
        <taxon>Candida/Lodderomyces clade</taxon>
        <taxon>Candida</taxon>
    </lineage>
</organism>
<feature type="compositionally biased region" description="Basic residues" evidence="10">
    <location>
        <begin position="503"/>
        <end position="524"/>
    </location>
</feature>
<dbReference type="Pfam" id="PF00005">
    <property type="entry name" value="ABC_tran"/>
    <property type="match status" value="2"/>
</dbReference>
<dbReference type="Gene3D" id="1.20.1560.10">
    <property type="entry name" value="ABC transporter type 1, transmembrane domain"/>
    <property type="match status" value="2"/>
</dbReference>
<feature type="transmembrane region" description="Helical" evidence="11">
    <location>
        <begin position="195"/>
        <end position="215"/>
    </location>
</feature>
<feature type="transmembrane region" description="Helical" evidence="11">
    <location>
        <begin position="419"/>
        <end position="439"/>
    </location>
</feature>
<dbReference type="OrthoDB" id="6500128at2759"/>
<dbReference type="CDD" id="cd03244">
    <property type="entry name" value="ABCC_MRP_domain2"/>
    <property type="match status" value="1"/>
</dbReference>
<evidence type="ECO:0000259" key="12">
    <source>
        <dbReference type="PROSITE" id="PS50893"/>
    </source>
</evidence>
<dbReference type="SUPFAM" id="SSF52540">
    <property type="entry name" value="P-loop containing nucleoside triphosphate hydrolases"/>
    <property type="match status" value="2"/>
</dbReference>
<feature type="transmembrane region" description="Helical" evidence="11">
    <location>
        <begin position="265"/>
        <end position="289"/>
    </location>
</feature>
<feature type="transmembrane region" description="Helical" evidence="11">
    <location>
        <begin position="1113"/>
        <end position="1131"/>
    </location>
</feature>
<dbReference type="FunFam" id="3.40.50.300:FF:001750">
    <property type="entry name" value="ATP-binding cassette transporter"/>
    <property type="match status" value="1"/>
</dbReference>
<keyword evidence="6" id="KW-0067">ATP-binding</keyword>
<dbReference type="SUPFAM" id="SSF90123">
    <property type="entry name" value="ABC transporter transmembrane region"/>
    <property type="match status" value="2"/>
</dbReference>
<keyword evidence="7 11" id="KW-1133">Transmembrane helix</keyword>
<dbReference type="Gene3D" id="3.40.50.300">
    <property type="entry name" value="P-loop containing nucleotide triphosphate hydrolases"/>
    <property type="match status" value="2"/>
</dbReference>
<feature type="domain" description="ABC transmembrane type-1" evidence="13">
    <location>
        <begin position="151"/>
        <end position="436"/>
    </location>
</feature>
<dbReference type="Pfam" id="PF00664">
    <property type="entry name" value="ABC_membrane"/>
    <property type="match status" value="2"/>
</dbReference>
<feature type="transmembrane region" description="Helical" evidence="11">
    <location>
        <begin position="898"/>
        <end position="926"/>
    </location>
</feature>
<feature type="compositionally biased region" description="Acidic residues" evidence="10">
    <location>
        <begin position="485"/>
        <end position="497"/>
    </location>
</feature>
<dbReference type="GO" id="GO:0016887">
    <property type="term" value="F:ATP hydrolysis activity"/>
    <property type="evidence" value="ECO:0007669"/>
    <property type="project" value="InterPro"/>
</dbReference>
<comment type="subcellular location">
    <subcellularLocation>
        <location evidence="1">Membrane</location>
        <topology evidence="1">Multi-pass membrane protein</topology>
    </subcellularLocation>
</comment>
<feature type="transmembrane region" description="Helical" evidence="11">
    <location>
        <begin position="377"/>
        <end position="399"/>
    </location>
</feature>
<dbReference type="PANTHER" id="PTHR24223:SF456">
    <property type="entry name" value="MULTIDRUG RESISTANCE-ASSOCIATED PROTEIN LETHAL(2)03659"/>
    <property type="match status" value="1"/>
</dbReference>
<feature type="transmembrane region" description="Helical" evidence="11">
    <location>
        <begin position="855"/>
        <end position="878"/>
    </location>
</feature>
<keyword evidence="15" id="KW-1185">Reference proteome</keyword>
<dbReference type="CDD" id="cd18597">
    <property type="entry name" value="ABC_6TM_YOR1_D1_like"/>
    <property type="match status" value="1"/>
</dbReference>
<dbReference type="GO" id="GO:0005524">
    <property type="term" value="F:ATP binding"/>
    <property type="evidence" value="ECO:0007669"/>
    <property type="project" value="UniProtKB-KW"/>
</dbReference>
<accession>A0A367Y970</accession>
<dbReference type="SMART" id="SM00382">
    <property type="entry name" value="AAA"/>
    <property type="match status" value="2"/>
</dbReference>
<sequence length="1444" mass="163003">MDDTSTLEFGDDTYKPQKRLLSFLYHNKVYPIPKEDERKPFPEKSANWLSRVFFWWLSPLMNAGYTRTLQPNDLWVLPDDMKVEHLSEIFNFYLSIAMAGAKTEHIKKKCEKRNETPETSTVDPLVDLEDFALSAKDIAVVLFFTMRKKIVIATLLAVLCLTGIALTPLLTKALINYVQNRTLGIESSIGKGIGYSFGVALLMVATGLLMNHFFYIGMKMGAEVKVVLTNAILRKSFRLDAKARHDFPSGKITSLITTDLSRIEIAAVFQPLLICLPVPIIIAIVILIVNIRVSAVIGIVIFLIFLGFISFGAAKLFSYRDVVSKITDRRVSLIKEILNNLKMIKFYCWEQPFLDNLKKVRAEEVDIILRIQTLRNVVFAIAFTLTGISAMIAFIILYAIDGSKRTPANIFSSLSSFGIMAMMIFFIPQALATTADMVLGFKRIGKFLSAGDERKYENYREIDTTADNHAIELVDTTFNWEIFEDEDDDEDKEEESGDDQKKLSRKEKKKLKKEKAERAKKRKERQLEREQREKDLKELGIKEGTSNFKGLQDINLTVDKGEFVVITGSIGSGKSSLLNAIAGFMKCEAGDININGSLLLCGAPWIQNTTVRENITFGLDYDQKFYDQVIRACALHIDLDNLDGGDFTEVGEKGITLSGGQKARINLARAVYADKDIILLDDVLSAVDARVGKHILDECLLGLLKDKTRVLATHQLSLIGQADRIIFVNGDGSIDVGQMDKLLSSNDNFAKLMEHSQKEKEEEEDEDVEFEEKVEIDSPSVTHYEIDTVSNSDHGPTKKTALTSVRIDDDESEQVDYNLNKDAAKGKIIKDEERAVNSIKSSVYKNYMKYGSGKLTPWLTLPIFALLLALATFCDIFSNTWLSFWVANRFPQLSTGFYIGFYVLFNILNTIFLVAAFVFFITITTVSSKNLNLMAMSRIMYTPMSFMDTTPMGRIMNRFTKDTDALDNEISENLKFCFTAIAKMIGIFVLFIIYIPWVAIALPFILGVFFLVANFYQASNREVKRLEAVLRSFVYNNVNEILSGMNTIKAYRDQERFCKTSDKFLNQANEATFVVFANQRWIGIVLDMLANSIVLLVALLCSNRVFKINAASVGLLLTYSLLVAGELTNLVRTFTMVENDMNSVERICHYALNLEQEAPYSIPSTAPPSDWPSQGEIEFDEVEMRYREGLPLVLKKLSFKVGSGEKVGICGRTGAGKSSIMTALYRLAELESGKIVIDGIDIATLGLRDLRSQLSIIPQDPVLFQGTIRKNLDPFSQYLDDKLWDSLTRTGLIDEAKLESVKNQNKDEDAVDEVTLHKFHLDQTVEDEGTNFSLGERQLIAFARALVRESKILILDEATSSVDYQTDAKIQRTIIKEFSDCTILTIAHRLKTILNYNRILVLDKGQVIEFDTPWNLYNLEDSVFRTMCQKSHITQLDFQETVTF</sequence>
<evidence type="ECO:0000256" key="10">
    <source>
        <dbReference type="SAM" id="MobiDB-lite"/>
    </source>
</evidence>
<evidence type="ECO:0000256" key="2">
    <source>
        <dbReference type="ARBA" id="ARBA00009726"/>
    </source>
</evidence>
<feature type="coiled-coil region" evidence="9">
    <location>
        <begin position="746"/>
        <end position="773"/>
    </location>
</feature>
<dbReference type="InterPro" id="IPR003593">
    <property type="entry name" value="AAA+_ATPase"/>
</dbReference>
<name>A0A367Y970_9ASCO</name>